<evidence type="ECO:0000313" key="1">
    <source>
        <dbReference type="EMBL" id="KAJ1185117.1"/>
    </source>
</evidence>
<gene>
    <name evidence="1" type="ORF">NDU88_001912</name>
</gene>
<protein>
    <submittedName>
        <fullName evidence="1">Uncharacterized protein</fullName>
    </submittedName>
</protein>
<accession>A0AAV7UBR8</accession>
<evidence type="ECO:0000313" key="2">
    <source>
        <dbReference type="Proteomes" id="UP001066276"/>
    </source>
</evidence>
<name>A0AAV7UBR8_PLEWA</name>
<dbReference type="EMBL" id="JANPWB010000005">
    <property type="protein sequence ID" value="KAJ1185117.1"/>
    <property type="molecule type" value="Genomic_DNA"/>
</dbReference>
<reference evidence="1" key="1">
    <citation type="journal article" date="2022" name="bioRxiv">
        <title>Sequencing and chromosome-scale assembly of the giantPleurodeles waltlgenome.</title>
        <authorList>
            <person name="Brown T."/>
            <person name="Elewa A."/>
            <person name="Iarovenko S."/>
            <person name="Subramanian E."/>
            <person name="Araus A.J."/>
            <person name="Petzold A."/>
            <person name="Susuki M."/>
            <person name="Suzuki K.-i.T."/>
            <person name="Hayashi T."/>
            <person name="Toyoda A."/>
            <person name="Oliveira C."/>
            <person name="Osipova E."/>
            <person name="Leigh N.D."/>
            <person name="Simon A."/>
            <person name="Yun M.H."/>
        </authorList>
    </citation>
    <scope>NUCLEOTIDE SEQUENCE</scope>
    <source>
        <strain evidence="1">20211129_DDA</strain>
        <tissue evidence="1">Liver</tissue>
    </source>
</reference>
<organism evidence="1 2">
    <name type="scientific">Pleurodeles waltl</name>
    <name type="common">Iberian ribbed newt</name>
    <dbReference type="NCBI Taxonomy" id="8319"/>
    <lineage>
        <taxon>Eukaryota</taxon>
        <taxon>Metazoa</taxon>
        <taxon>Chordata</taxon>
        <taxon>Craniata</taxon>
        <taxon>Vertebrata</taxon>
        <taxon>Euteleostomi</taxon>
        <taxon>Amphibia</taxon>
        <taxon>Batrachia</taxon>
        <taxon>Caudata</taxon>
        <taxon>Salamandroidea</taxon>
        <taxon>Salamandridae</taxon>
        <taxon>Pleurodelinae</taxon>
        <taxon>Pleurodeles</taxon>
    </lineage>
</organism>
<dbReference type="Proteomes" id="UP001066276">
    <property type="component" value="Chromosome 3_1"/>
</dbReference>
<sequence>MVIGTFSEETADYLREVFSLRCKPGLNMKVGATLRFAQGDICSQPILGGEAGTLRMLVDTLIYRIGIAALRL</sequence>
<dbReference type="AlphaFoldDB" id="A0AAV7UBR8"/>
<keyword evidence="2" id="KW-1185">Reference proteome</keyword>
<comment type="caution">
    <text evidence="1">The sequence shown here is derived from an EMBL/GenBank/DDBJ whole genome shotgun (WGS) entry which is preliminary data.</text>
</comment>
<proteinExistence type="predicted"/>